<evidence type="ECO:0000313" key="1">
    <source>
        <dbReference type="EMBL" id="POP15439.1"/>
    </source>
</evidence>
<dbReference type="AlphaFoldDB" id="A0AAP8PVL3"/>
<gene>
    <name evidence="1" type="ORF">C3R40_18115</name>
</gene>
<organism evidence="1">
    <name type="scientific">Serratia marcescens</name>
    <dbReference type="NCBI Taxonomy" id="615"/>
    <lineage>
        <taxon>Bacteria</taxon>
        <taxon>Pseudomonadati</taxon>
        <taxon>Pseudomonadota</taxon>
        <taxon>Gammaproteobacteria</taxon>
        <taxon>Enterobacterales</taxon>
        <taxon>Yersiniaceae</taxon>
        <taxon>Serratia</taxon>
    </lineage>
</organism>
<proteinExistence type="predicted"/>
<reference evidence="1" key="1">
    <citation type="submission" date="2018-01" db="EMBL/GenBank/DDBJ databases">
        <title>The opportunistic pathogen Serratia marcescens is an overlooked threat to honeybees.</title>
        <authorList>
            <person name="Raymann K."/>
            <person name="Shaffer Z."/>
            <person name="Coon K."/>
            <person name="Salisbury S."/>
            <person name="Moran N.A."/>
        </authorList>
    </citation>
    <scope>NUCLEOTIDE SEQUENCE [LARGE SCALE GENOMIC DNA]</scope>
    <source>
        <strain evidence="1">KZ19</strain>
    </source>
</reference>
<accession>A0AAP8PVL3</accession>
<protein>
    <submittedName>
        <fullName evidence="1">Uncharacterized protein</fullName>
    </submittedName>
</protein>
<name>A0AAP8PVL3_SERMA</name>
<dbReference type="EMBL" id="PQGI01000013">
    <property type="protein sequence ID" value="POP15439.1"/>
    <property type="molecule type" value="Genomic_DNA"/>
</dbReference>
<comment type="caution">
    <text evidence="1">The sequence shown here is derived from an EMBL/GenBank/DDBJ whole genome shotgun (WGS) entry which is preliminary data.</text>
</comment>
<sequence>MISESLLSLIFLLFLDIGRPAVPVFLSPQAESFQLMNAPEGHLGSPSAGLLNAWNRSSALVEESA</sequence>